<sequence length="158" mass="17891">MSEDARFEDGGERPLRLRALDVDDLTIISGLVQDAILPVGEIRWDRRHRRFAMLLNRFRWEDVEAAKKANRDVERVRSVLAVEDVLKVQAQGVDPRDKDTVLSVLALAFEPGEDGTGMILVTLAGDGDLRLEVETLEVLLRDVTRPYRAPSRHVPTHE</sequence>
<dbReference type="HOGENOM" id="CLU_118443_1_0_5"/>
<dbReference type="Pfam" id="PF11164">
    <property type="entry name" value="DUF2948"/>
    <property type="match status" value="1"/>
</dbReference>
<comment type="caution">
    <text evidence="1">The sequence shown here is derived from an EMBL/GenBank/DDBJ whole genome shotgun (WGS) entry which is preliminary data.</text>
</comment>
<reference evidence="1 2" key="1">
    <citation type="journal article" date="2010" name="J. Bacteriol.">
        <title>Genome sequences of Oceanicola granulosus HTCC2516(T) and Oceanicola batsensis HTCC2597(TDelta).</title>
        <authorList>
            <person name="Thrash J.C."/>
            <person name="Cho J.C."/>
            <person name="Vergin K.L."/>
            <person name="Giovannoni S.J."/>
        </authorList>
    </citation>
    <scope>NUCLEOTIDE SEQUENCE [LARGE SCALE GENOMIC DNA]</scope>
    <source>
        <strain evidence="2">ATCC BAA-861 / DSM 15982 / KCTC 12143 / HTCC2516</strain>
    </source>
</reference>
<dbReference type="OrthoDB" id="9806367at2"/>
<dbReference type="AlphaFoldDB" id="Q2CFG8"/>
<evidence type="ECO:0000313" key="1">
    <source>
        <dbReference type="EMBL" id="EAR51514.1"/>
    </source>
</evidence>
<gene>
    <name evidence="1" type="ORF">OG2516_17376</name>
</gene>
<dbReference type="InterPro" id="IPR021335">
    <property type="entry name" value="DUF2948"/>
</dbReference>
<name>Q2CFG8_OCEGH</name>
<dbReference type="eggNOG" id="ENOG5032SGB">
    <property type="taxonomic scope" value="Bacteria"/>
</dbReference>
<dbReference type="Proteomes" id="UP000003635">
    <property type="component" value="Unassembled WGS sequence"/>
</dbReference>
<evidence type="ECO:0008006" key="3">
    <source>
        <dbReference type="Google" id="ProtNLM"/>
    </source>
</evidence>
<protein>
    <recommendedName>
        <fullName evidence="3">DUF2948 family protein</fullName>
    </recommendedName>
</protein>
<proteinExistence type="predicted"/>
<keyword evidence="2" id="KW-1185">Reference proteome</keyword>
<organism evidence="1 2">
    <name type="scientific">Oceanicola granulosus (strain ATCC BAA-861 / DSM 15982 / KCTC 12143 / HTCC2516)</name>
    <dbReference type="NCBI Taxonomy" id="314256"/>
    <lineage>
        <taxon>Bacteria</taxon>
        <taxon>Pseudomonadati</taxon>
        <taxon>Pseudomonadota</taxon>
        <taxon>Alphaproteobacteria</taxon>
        <taxon>Rhodobacterales</taxon>
        <taxon>Roseobacteraceae</taxon>
        <taxon>Oceanicola</taxon>
    </lineage>
</organism>
<dbReference type="STRING" id="314256.OG2516_17376"/>
<dbReference type="EMBL" id="AAOT01000012">
    <property type="protein sequence ID" value="EAR51514.1"/>
    <property type="molecule type" value="Genomic_DNA"/>
</dbReference>
<dbReference type="RefSeq" id="WP_007256779.1">
    <property type="nucleotide sequence ID" value="NZ_CH724109.1"/>
</dbReference>
<evidence type="ECO:0000313" key="2">
    <source>
        <dbReference type="Proteomes" id="UP000003635"/>
    </source>
</evidence>
<accession>Q2CFG8</accession>